<evidence type="ECO:0000256" key="4">
    <source>
        <dbReference type="SAM" id="MobiDB-lite"/>
    </source>
</evidence>
<dbReference type="EMBL" id="JBBPHU010000001">
    <property type="protein sequence ID" value="KAK7524196.1"/>
    <property type="molecule type" value="Genomic_DNA"/>
</dbReference>
<evidence type="ECO:0000313" key="6">
    <source>
        <dbReference type="EMBL" id="KAK7524196.1"/>
    </source>
</evidence>
<dbReference type="Pfam" id="PF01778">
    <property type="entry name" value="Ribosomal_L28e"/>
    <property type="match status" value="1"/>
</dbReference>
<dbReference type="InterPro" id="IPR029004">
    <property type="entry name" value="Ribosomal_eL28/Mak16"/>
</dbReference>
<name>A0ABR1KZC4_9PEZI</name>
<sequence>MASNISADLVWEVTRGHNAFLVKRAQAGGVQFSKDPLNLTNVHSRKYEGFVNDKAFGVQAGKNGGVELLVKKNDKTNKPASQIQSSTFGPNVSSRKTYKSIVNATTKRHYRADLNKEAVARASAIKHSQKPVKADKPVKPRGIKGRKAQEASA</sequence>
<evidence type="ECO:0000256" key="3">
    <source>
        <dbReference type="ARBA" id="ARBA00023274"/>
    </source>
</evidence>
<gene>
    <name evidence="6" type="ORF">IWZ03DRAFT_19987</name>
</gene>
<evidence type="ECO:0000259" key="5">
    <source>
        <dbReference type="Pfam" id="PF01778"/>
    </source>
</evidence>
<keyword evidence="2" id="KW-0689">Ribosomal protein</keyword>
<evidence type="ECO:0000256" key="1">
    <source>
        <dbReference type="ARBA" id="ARBA00007926"/>
    </source>
</evidence>
<evidence type="ECO:0000256" key="2">
    <source>
        <dbReference type="ARBA" id="ARBA00022980"/>
    </source>
</evidence>
<evidence type="ECO:0000313" key="7">
    <source>
        <dbReference type="Proteomes" id="UP001363622"/>
    </source>
</evidence>
<keyword evidence="7" id="KW-1185">Reference proteome</keyword>
<protein>
    <submittedName>
        <fullName evidence="6">Ribosomal L28e protein family-domain-containing protein</fullName>
    </submittedName>
</protein>
<comment type="caution">
    <text evidence="6">The sequence shown here is derived from an EMBL/GenBank/DDBJ whole genome shotgun (WGS) entry which is preliminary data.</text>
</comment>
<accession>A0ABR1KZC4</accession>
<dbReference type="InterPro" id="IPR002672">
    <property type="entry name" value="Ribosomal_eL28"/>
</dbReference>
<keyword evidence="3" id="KW-0687">Ribonucleoprotein</keyword>
<dbReference type="PANTHER" id="PTHR10544">
    <property type="entry name" value="60S RIBOSOMAL PROTEIN L28"/>
    <property type="match status" value="1"/>
</dbReference>
<comment type="similarity">
    <text evidence="1">Belongs to the eukaryotic ribosomal protein eL28 family.</text>
</comment>
<reference evidence="6 7" key="1">
    <citation type="submission" date="2024-04" db="EMBL/GenBank/DDBJ databases">
        <title>Phyllosticta paracitricarpa is synonymous to the EU quarantine fungus P. citricarpa based on phylogenomic analyses.</title>
        <authorList>
            <consortium name="Lawrence Berkeley National Laboratory"/>
            <person name="Van Ingen-Buijs V.A."/>
            <person name="Van Westerhoven A.C."/>
            <person name="Haridas S."/>
            <person name="Skiadas P."/>
            <person name="Martin F."/>
            <person name="Groenewald J.Z."/>
            <person name="Crous P.W."/>
            <person name="Seidl M.F."/>
        </authorList>
    </citation>
    <scope>NUCLEOTIDE SEQUENCE [LARGE SCALE GENOMIC DNA]</scope>
    <source>
        <strain evidence="6 7">CBS 123371</strain>
    </source>
</reference>
<feature type="domain" description="Ribosomal eL28/Mak16" evidence="5">
    <location>
        <begin position="9"/>
        <end position="128"/>
    </location>
</feature>
<dbReference type="Proteomes" id="UP001363622">
    <property type="component" value="Unassembled WGS sequence"/>
</dbReference>
<feature type="region of interest" description="Disordered" evidence="4">
    <location>
        <begin position="122"/>
        <end position="153"/>
    </location>
</feature>
<organism evidence="6 7">
    <name type="scientific">Phyllosticta citriasiana</name>
    <dbReference type="NCBI Taxonomy" id="595635"/>
    <lineage>
        <taxon>Eukaryota</taxon>
        <taxon>Fungi</taxon>
        <taxon>Dikarya</taxon>
        <taxon>Ascomycota</taxon>
        <taxon>Pezizomycotina</taxon>
        <taxon>Dothideomycetes</taxon>
        <taxon>Dothideomycetes incertae sedis</taxon>
        <taxon>Botryosphaeriales</taxon>
        <taxon>Phyllostictaceae</taxon>
        <taxon>Phyllosticta</taxon>
    </lineage>
</organism>
<dbReference type="Gene3D" id="3.30.390.110">
    <property type="match status" value="1"/>
</dbReference>
<proteinExistence type="inferred from homology"/>